<proteinExistence type="predicted"/>
<dbReference type="AlphaFoldDB" id="A0AA35S0F0"/>
<organism evidence="1 2">
    <name type="scientific">Geodia barretti</name>
    <name type="common">Barrett's horny sponge</name>
    <dbReference type="NCBI Taxonomy" id="519541"/>
    <lineage>
        <taxon>Eukaryota</taxon>
        <taxon>Metazoa</taxon>
        <taxon>Porifera</taxon>
        <taxon>Demospongiae</taxon>
        <taxon>Heteroscleromorpha</taxon>
        <taxon>Tetractinellida</taxon>
        <taxon>Astrophorina</taxon>
        <taxon>Geodiidae</taxon>
        <taxon>Geodia</taxon>
    </lineage>
</organism>
<accession>A0AA35S0F0</accession>
<keyword evidence="2" id="KW-1185">Reference proteome</keyword>
<name>A0AA35S0F0_GEOBA</name>
<evidence type="ECO:0000313" key="1">
    <source>
        <dbReference type="EMBL" id="CAI8019581.1"/>
    </source>
</evidence>
<comment type="caution">
    <text evidence="1">The sequence shown here is derived from an EMBL/GenBank/DDBJ whole genome shotgun (WGS) entry which is preliminary data.</text>
</comment>
<dbReference type="Proteomes" id="UP001174909">
    <property type="component" value="Unassembled WGS sequence"/>
</dbReference>
<sequence length="111" mass="12879">MTMTRVFDGKAETYDALPEFYRYEDTGCEASDACLNCPLPQCKFDDPGWYQRNRRLAKDFQVMYAMERERLSVEEAAERFSVTVRTIFRILQRCRTAIAEPEGQEMSALAA</sequence>
<reference evidence="1" key="1">
    <citation type="submission" date="2023-03" db="EMBL/GenBank/DDBJ databases">
        <authorList>
            <person name="Steffen K."/>
            <person name="Cardenas P."/>
        </authorList>
    </citation>
    <scope>NUCLEOTIDE SEQUENCE</scope>
</reference>
<evidence type="ECO:0000313" key="2">
    <source>
        <dbReference type="Proteomes" id="UP001174909"/>
    </source>
</evidence>
<dbReference type="EMBL" id="CASHTH010001763">
    <property type="protein sequence ID" value="CAI8019581.1"/>
    <property type="molecule type" value="Genomic_DNA"/>
</dbReference>
<protein>
    <submittedName>
        <fullName evidence="1">Uncharacterized protein</fullName>
    </submittedName>
</protein>
<gene>
    <name evidence="1" type="ORF">GBAR_LOCUS11763</name>
</gene>